<dbReference type="GeneID" id="34526198"/>
<evidence type="ECO:0000256" key="4">
    <source>
        <dbReference type="SAM" id="MobiDB-lite"/>
    </source>
</evidence>
<dbReference type="HOGENOM" id="CLU_2158879_0_0_1"/>
<evidence type="ECO:0000256" key="2">
    <source>
        <dbReference type="ARBA" id="ARBA00007045"/>
    </source>
</evidence>
<evidence type="ECO:0000313" key="6">
    <source>
        <dbReference type="Proteomes" id="UP000006310"/>
    </source>
</evidence>
<comment type="function">
    <text evidence="1">Stationary phase-essential protein not required for growth on nonfermentable carbon sources.</text>
</comment>
<reference evidence="5 6" key="1">
    <citation type="journal article" date="2011" name="Proc. Natl. Acad. Sci. U.S.A.">
        <title>Evolutionary erosion of yeast sex chromosomes by mating-type switching accidents.</title>
        <authorList>
            <person name="Gordon J.L."/>
            <person name="Armisen D."/>
            <person name="Proux-Wera E."/>
            <person name="Oheigeartaigh S.S."/>
            <person name="Byrne K.P."/>
            <person name="Wolfe K.H."/>
        </authorList>
    </citation>
    <scope>NUCLEOTIDE SEQUENCE [LARGE SCALE GENOMIC DNA]</scope>
    <source>
        <strain evidence="6">ATCC MYA-139 / BCRC 22969 / CBS 8797 / CCRC 22969 / KCTC 17520 / NBRC 10181 / NCYC 3082</strain>
    </source>
</reference>
<dbReference type="Pfam" id="PF17325">
    <property type="entry name" value="SPG4"/>
    <property type="match status" value="1"/>
</dbReference>
<reference evidence="6" key="2">
    <citation type="submission" date="2012-08" db="EMBL/GenBank/DDBJ databases">
        <title>Genome sequence of Kazachstania naganishii.</title>
        <authorList>
            <person name="Gordon J.L."/>
            <person name="Armisen D."/>
            <person name="Proux-Wera E."/>
            <person name="OhEigeartaigh S.S."/>
            <person name="Byrne K.P."/>
            <person name="Wolfe K.H."/>
        </authorList>
    </citation>
    <scope>NUCLEOTIDE SEQUENCE [LARGE SCALE GENOMIC DNA]</scope>
    <source>
        <strain evidence="6">ATCC MYA-139 / BCRC 22969 / CBS 8797 / CCRC 22969 / KCTC 17520 / NBRC 10181 / NCYC 3082</strain>
    </source>
</reference>
<protein>
    <recommendedName>
        <fullName evidence="3">Stationary phase protein 4</fullName>
    </recommendedName>
</protein>
<sequence length="104" mass="11957">MSSIWDAFQVYNRNKHDKRPEMRGMNHVNTGVTQVLYAKEHRPPPLKQTITAPEGATTTTTTDGHQPPPLDDKTREAISKMTRGEFERLRADLRRGEPDNRVNF</sequence>
<dbReference type="OrthoDB" id="4067991at2759"/>
<dbReference type="EMBL" id="HE978318">
    <property type="protein sequence ID" value="CCK70498.1"/>
    <property type="molecule type" value="Genomic_DNA"/>
</dbReference>
<proteinExistence type="inferred from homology"/>
<dbReference type="AlphaFoldDB" id="J7RLU1"/>
<evidence type="ECO:0000256" key="1">
    <source>
        <dbReference type="ARBA" id="ARBA00003155"/>
    </source>
</evidence>
<comment type="similarity">
    <text evidence="2">Belongs to the SPG4 family.</text>
</comment>
<dbReference type="Proteomes" id="UP000006310">
    <property type="component" value="Chromosome 5"/>
</dbReference>
<dbReference type="KEGG" id="kng:KNAG_0E02370"/>
<dbReference type="InterPro" id="IPR020485">
    <property type="entry name" value="Spg4"/>
</dbReference>
<name>J7RLU1_HUIN7</name>
<keyword evidence="6" id="KW-1185">Reference proteome</keyword>
<accession>J7RLU1</accession>
<dbReference type="RefSeq" id="XP_022464744.1">
    <property type="nucleotide sequence ID" value="XM_022608226.1"/>
</dbReference>
<evidence type="ECO:0000256" key="3">
    <source>
        <dbReference type="ARBA" id="ARBA00020398"/>
    </source>
</evidence>
<gene>
    <name evidence="5" type="primary">KNAG0E02370</name>
    <name evidence="5" type="ordered locus">KNAG_0E02370</name>
</gene>
<evidence type="ECO:0000313" key="5">
    <source>
        <dbReference type="EMBL" id="CCK70498.1"/>
    </source>
</evidence>
<organism evidence="5 6">
    <name type="scientific">Huiozyma naganishii (strain ATCC MYA-139 / BCRC 22969 / CBS 8797 / KCTC 17520 / NBRC 10181 / NCYC 3082 / Yp74L-3)</name>
    <name type="common">Yeast</name>
    <name type="synonym">Kazachstania naganishii</name>
    <dbReference type="NCBI Taxonomy" id="1071383"/>
    <lineage>
        <taxon>Eukaryota</taxon>
        <taxon>Fungi</taxon>
        <taxon>Dikarya</taxon>
        <taxon>Ascomycota</taxon>
        <taxon>Saccharomycotina</taxon>
        <taxon>Saccharomycetes</taxon>
        <taxon>Saccharomycetales</taxon>
        <taxon>Saccharomycetaceae</taxon>
        <taxon>Huiozyma</taxon>
    </lineage>
</organism>
<feature type="region of interest" description="Disordered" evidence="4">
    <location>
        <begin position="41"/>
        <end position="73"/>
    </location>
</feature>